<dbReference type="InterPro" id="IPR029787">
    <property type="entry name" value="Nucleotide_cyclase"/>
</dbReference>
<evidence type="ECO:0000313" key="5">
    <source>
        <dbReference type="Proteomes" id="UP000001916"/>
    </source>
</evidence>
<dbReference type="InterPro" id="IPR019734">
    <property type="entry name" value="TPR_rpt"/>
</dbReference>
<dbReference type="InterPro" id="IPR043128">
    <property type="entry name" value="Rev_trsase/Diguanyl_cyclase"/>
</dbReference>
<dbReference type="HOGENOM" id="CLU_022176_3_0_0"/>
<gene>
    <name evidence="4" type="ordered locus">Mesil_0148</name>
</gene>
<feature type="repeat" description="TPR" evidence="1">
    <location>
        <begin position="63"/>
        <end position="96"/>
    </location>
</feature>
<dbReference type="GO" id="GO:0052621">
    <property type="term" value="F:diguanylate cyclase activity"/>
    <property type="evidence" value="ECO:0007669"/>
    <property type="project" value="TreeGrafter"/>
</dbReference>
<dbReference type="eggNOG" id="COG0457">
    <property type="taxonomic scope" value="Bacteria"/>
</dbReference>
<protein>
    <submittedName>
        <fullName evidence="4">Diguanylate cyclase and serine/threonine protein kinase with TPR repeats</fullName>
    </submittedName>
</protein>
<evidence type="ECO:0000256" key="1">
    <source>
        <dbReference type="PROSITE-ProRule" id="PRU00339"/>
    </source>
</evidence>
<dbReference type="InterPro" id="IPR000160">
    <property type="entry name" value="GGDEF_dom"/>
</dbReference>
<dbReference type="SUPFAM" id="SSF48452">
    <property type="entry name" value="TPR-like"/>
    <property type="match status" value="2"/>
</dbReference>
<dbReference type="Proteomes" id="UP000001916">
    <property type="component" value="Chromosome"/>
</dbReference>
<dbReference type="NCBIfam" id="TIGR00254">
    <property type="entry name" value="GGDEF"/>
    <property type="match status" value="1"/>
</dbReference>
<sequence length="560" mass="63369">MKDDPDLSSLEAQLAATDDPTARTELLIRLASAWALQDAQRAFQFAQQAVHTARSSGYVLGEASGLFEMGWASYNLGEYAQALESFQQALLLYQELRDPKGTADSLRGLGIVHDLLGNYEKALGYFVENLQIYQGMADLKGQANTLNSIGIIYSKNGQPKEGLEYYRQSHALARQLGEQRLVYITLSNMGINLKNLGRYSEAEAVLLEALELVSPQQHLPRGSVLSNLALVYERQGRTEEAERLHRQSLEHFRTGKYPAGETEALLGLGRLYLRLGRLEEARSLLHQALALAERTGQTPKQFEARQDLSEVYKRQGALALALEHLEAAHRLERQVYNENSDRKLKNLQISFQVEQVRREAELERRKNAELAQAYAELKELHEALRQADQQKNLLLQQLERLSLEDALTGLYNRRYLDGRLAEEFIRARRYQHPLSVAIADLDNFKQINDKLSHAVGDEALRTVARLLRQCCRETDLVARYGGEEFALVLLEASEEQARSICEKIRSAIAEYPWSTVHPELKVTVSIGLCSDLGLESHQHMLAEADRNLYRAKHLGKNRVV</sequence>
<dbReference type="CDD" id="cd01949">
    <property type="entry name" value="GGDEF"/>
    <property type="match status" value="1"/>
</dbReference>
<keyword evidence="1" id="KW-0802">TPR repeat</keyword>
<dbReference type="eggNOG" id="COG3706">
    <property type="taxonomic scope" value="Bacteria"/>
</dbReference>
<feature type="domain" description="GGDEF" evidence="3">
    <location>
        <begin position="432"/>
        <end position="560"/>
    </location>
</feature>
<proteinExistence type="predicted"/>
<keyword evidence="4" id="KW-0723">Serine/threonine-protein kinase</keyword>
<dbReference type="Pfam" id="PF00990">
    <property type="entry name" value="GGDEF"/>
    <property type="match status" value="1"/>
</dbReference>
<dbReference type="InterPro" id="IPR050469">
    <property type="entry name" value="Diguanylate_Cyclase"/>
</dbReference>
<organism evidence="4 5">
    <name type="scientific">Allomeiothermus silvanus (strain ATCC 700542 / DSM 9946 / NBRC 106475 / NCIMB 13440 / VI-R2)</name>
    <name type="common">Thermus silvanus</name>
    <dbReference type="NCBI Taxonomy" id="526227"/>
    <lineage>
        <taxon>Bacteria</taxon>
        <taxon>Thermotogati</taxon>
        <taxon>Deinococcota</taxon>
        <taxon>Deinococci</taxon>
        <taxon>Thermales</taxon>
        <taxon>Thermaceae</taxon>
        <taxon>Allomeiothermus</taxon>
    </lineage>
</organism>
<dbReference type="EMBL" id="CP002042">
    <property type="protein sequence ID" value="ADH62093.1"/>
    <property type="molecule type" value="Genomic_DNA"/>
</dbReference>
<dbReference type="PROSITE" id="PS50005">
    <property type="entry name" value="TPR"/>
    <property type="match status" value="2"/>
</dbReference>
<evidence type="ECO:0000313" key="4">
    <source>
        <dbReference type="EMBL" id="ADH62093.1"/>
    </source>
</evidence>
<keyword evidence="5" id="KW-1185">Reference proteome</keyword>
<keyword evidence="4" id="KW-0808">Transferase</keyword>
<dbReference type="Pfam" id="PF13424">
    <property type="entry name" value="TPR_12"/>
    <property type="match status" value="3"/>
</dbReference>
<dbReference type="InterPro" id="IPR011990">
    <property type="entry name" value="TPR-like_helical_dom_sf"/>
</dbReference>
<dbReference type="PROSITE" id="PS50887">
    <property type="entry name" value="GGDEF"/>
    <property type="match status" value="1"/>
</dbReference>
<dbReference type="STRING" id="526227.Mesil_0148"/>
<evidence type="ECO:0000259" key="3">
    <source>
        <dbReference type="PROSITE" id="PS50887"/>
    </source>
</evidence>
<feature type="repeat" description="TPR" evidence="1">
    <location>
        <begin position="262"/>
        <end position="295"/>
    </location>
</feature>
<dbReference type="AlphaFoldDB" id="D7BGT9"/>
<evidence type="ECO:0000256" key="2">
    <source>
        <dbReference type="SAM" id="Coils"/>
    </source>
</evidence>
<accession>D7BGT9</accession>
<reference evidence="4 5" key="1">
    <citation type="journal article" date="2010" name="Stand. Genomic Sci.">
        <title>Complete genome sequence of Meiothermus silvanus type strain (VI-R2).</title>
        <authorList>
            <person name="Sikorski J."/>
            <person name="Tindall B.J."/>
            <person name="Lowry S."/>
            <person name="Lucas S."/>
            <person name="Nolan M."/>
            <person name="Copeland A."/>
            <person name="Glavina Del Rio T."/>
            <person name="Tice H."/>
            <person name="Cheng J.F."/>
            <person name="Han C."/>
            <person name="Pitluck S."/>
            <person name="Liolios K."/>
            <person name="Ivanova N."/>
            <person name="Mavromatis K."/>
            <person name="Mikhailova N."/>
            <person name="Pati A."/>
            <person name="Goodwin L."/>
            <person name="Chen A."/>
            <person name="Palaniappan K."/>
            <person name="Land M."/>
            <person name="Hauser L."/>
            <person name="Chang Y.J."/>
            <person name="Jeffries C.D."/>
            <person name="Rohde M."/>
            <person name="Goker M."/>
            <person name="Woyke T."/>
            <person name="Bristow J."/>
            <person name="Eisen J.A."/>
            <person name="Markowitz V."/>
            <person name="Hugenholtz P."/>
            <person name="Kyrpides N.C."/>
            <person name="Klenk H.P."/>
            <person name="Lapidus A."/>
        </authorList>
    </citation>
    <scope>NUCLEOTIDE SEQUENCE [LARGE SCALE GENOMIC DNA]</scope>
    <source>
        <strain evidence="5">ATCC 700542 / DSM 9946 / VI-R2</strain>
    </source>
</reference>
<dbReference type="SUPFAM" id="SSF55073">
    <property type="entry name" value="Nucleotide cyclase"/>
    <property type="match status" value="1"/>
</dbReference>
<dbReference type="KEGG" id="msv:Mesil_0148"/>
<dbReference type="SMART" id="SM00267">
    <property type="entry name" value="GGDEF"/>
    <property type="match status" value="1"/>
</dbReference>
<dbReference type="Pfam" id="PF13374">
    <property type="entry name" value="TPR_10"/>
    <property type="match status" value="1"/>
</dbReference>
<keyword evidence="2" id="KW-0175">Coiled coil</keyword>
<dbReference type="PANTHER" id="PTHR45138">
    <property type="entry name" value="REGULATORY COMPONENTS OF SENSORY TRANSDUCTION SYSTEM"/>
    <property type="match status" value="1"/>
</dbReference>
<name>D7BGT9_ALLS1</name>
<dbReference type="GO" id="GO:0004674">
    <property type="term" value="F:protein serine/threonine kinase activity"/>
    <property type="evidence" value="ECO:0007669"/>
    <property type="project" value="UniProtKB-KW"/>
</dbReference>
<dbReference type="SMART" id="SM00028">
    <property type="entry name" value="TPR"/>
    <property type="match status" value="7"/>
</dbReference>
<dbReference type="OrthoDB" id="9783388at2"/>
<dbReference type="Gene3D" id="1.25.40.10">
    <property type="entry name" value="Tetratricopeptide repeat domain"/>
    <property type="match status" value="2"/>
</dbReference>
<dbReference type="PANTHER" id="PTHR45138:SF9">
    <property type="entry name" value="DIGUANYLATE CYCLASE DGCM-RELATED"/>
    <property type="match status" value="1"/>
</dbReference>
<keyword evidence="4" id="KW-0418">Kinase</keyword>
<dbReference type="Gene3D" id="3.30.70.270">
    <property type="match status" value="1"/>
</dbReference>
<dbReference type="RefSeq" id="WP_013156700.1">
    <property type="nucleotide sequence ID" value="NC_014212.1"/>
</dbReference>
<feature type="coiled-coil region" evidence="2">
    <location>
        <begin position="353"/>
        <end position="404"/>
    </location>
</feature>
<dbReference type="FunFam" id="3.30.70.270:FF:000001">
    <property type="entry name" value="Diguanylate cyclase domain protein"/>
    <property type="match status" value="1"/>
</dbReference>